<dbReference type="Proteomes" id="UP001217485">
    <property type="component" value="Unassembled WGS sequence"/>
</dbReference>
<dbReference type="Gene3D" id="2.130.10.10">
    <property type="entry name" value="YVTN repeat-like/Quinoprotein amine dehydrogenase"/>
    <property type="match status" value="4"/>
</dbReference>
<organism evidence="1 2">
    <name type="scientific">Sorangium atrum</name>
    <dbReference type="NCBI Taxonomy" id="2995308"/>
    <lineage>
        <taxon>Bacteria</taxon>
        <taxon>Pseudomonadati</taxon>
        <taxon>Myxococcota</taxon>
        <taxon>Polyangia</taxon>
        <taxon>Polyangiales</taxon>
        <taxon>Polyangiaceae</taxon>
        <taxon>Sorangium</taxon>
    </lineage>
</organism>
<dbReference type="PANTHER" id="PTHR47199">
    <property type="entry name" value="PHOTOSYSTEM II STABILITY/ASSEMBLY FACTOR HCF136, CHLOROPLASTIC"/>
    <property type="match status" value="1"/>
</dbReference>
<proteinExistence type="predicted"/>
<evidence type="ECO:0000313" key="1">
    <source>
        <dbReference type="EMBL" id="MDC0682669.1"/>
    </source>
</evidence>
<evidence type="ECO:0000313" key="2">
    <source>
        <dbReference type="Proteomes" id="UP001217485"/>
    </source>
</evidence>
<dbReference type="InterPro" id="IPR015943">
    <property type="entry name" value="WD40/YVTN_repeat-like_dom_sf"/>
</dbReference>
<protein>
    <recommendedName>
        <fullName evidence="3">Photosynthesis system II assembly factor Ycf48/Hcf136-like domain-containing protein</fullName>
    </recommendedName>
</protein>
<name>A0ABT5C8A1_9BACT</name>
<reference evidence="1 2" key="1">
    <citation type="submission" date="2023-01" db="EMBL/GenBank/DDBJ databases">
        <title>Minimal conservation of predation-associated metabolite biosynthetic gene clusters underscores biosynthetic potential of Myxococcota including descriptions for ten novel species: Archangium lansinium sp. nov., Myxococcus landrumus sp. nov., Nannocystis bai.</title>
        <authorList>
            <person name="Ahearne A."/>
            <person name="Stevens C."/>
            <person name="Dowd S."/>
        </authorList>
    </citation>
    <scope>NUCLEOTIDE SEQUENCE [LARGE SCALE GENOMIC DNA]</scope>
    <source>
        <strain evidence="1 2">WIWO2</strain>
    </source>
</reference>
<dbReference type="EMBL" id="JAQNDK010000004">
    <property type="protein sequence ID" value="MDC0682669.1"/>
    <property type="molecule type" value="Genomic_DNA"/>
</dbReference>
<gene>
    <name evidence="1" type="ORF">POL72_33390</name>
</gene>
<keyword evidence="2" id="KW-1185">Reference proteome</keyword>
<comment type="caution">
    <text evidence="1">The sequence shown here is derived from an EMBL/GenBank/DDBJ whole genome shotgun (WGS) entry which is preliminary data.</text>
</comment>
<sequence length="569" mass="58565">MSIRHSAVWGRGHLIVIVGSQGHVLRSEDGGQRWKRGQTATRQDLSALAGTGAALIAAGHRGTLLSSRDDGQHWSEVGCGATADLRGVALRDDGEAIAVGLGGTVLRSGDHGHTWGAGPSPGDLCLEAAALDAEGRFLALALEGQLATLQGATWTCHKVPGRNPRALCARGELVIVGDGDGHAHASRDGGASWESHSTGTGRSIKALWLGAAGLVIASGEGGILAVSEDEGRTWRRAALRSDQHRCAAWGDDQGAIWCLGDGPAARSLDGGKSFTKVPVQAGDAPLDGPWEKVPVRGKFRGLWVQGQGRVVLVGDGGAIARTHDGGQTWERSAVEDAGALISVWGSGEAILAVGEGVSQIRSEDGGHRWMAVAGNPGGASVHGQGGTGAFAVLDGRVCRLDADGSRWVDLEVPRAPRFRAVWAGPEQRAVAVGSGGAIVRTVDGGATWEAAESGSSRDLSAIWGTGDELFVAGGLGVSDVLRSRDAGATWEVLAQVSGSLRSLWGDDAGTLWACGAGGVLLRSIDGGHTWRGEASGTWGTLFEVRGDGAEVWALGESLLLRRRHGASTG</sequence>
<accession>A0ABT5C8A1</accession>
<evidence type="ECO:0008006" key="3">
    <source>
        <dbReference type="Google" id="ProtNLM"/>
    </source>
</evidence>
<dbReference type="PANTHER" id="PTHR47199:SF2">
    <property type="entry name" value="PHOTOSYSTEM II STABILITY_ASSEMBLY FACTOR HCF136, CHLOROPLASTIC"/>
    <property type="match status" value="1"/>
</dbReference>
<dbReference type="SUPFAM" id="SSF110296">
    <property type="entry name" value="Oligoxyloglucan reducing end-specific cellobiohydrolase"/>
    <property type="match status" value="3"/>
</dbReference>
<dbReference type="RefSeq" id="WP_272100804.1">
    <property type="nucleotide sequence ID" value="NZ_JAQNDK010000004.1"/>
</dbReference>